<dbReference type="NCBIfam" id="TIGR00667">
    <property type="entry name" value="aat"/>
    <property type="match status" value="1"/>
</dbReference>
<evidence type="ECO:0000256" key="2">
    <source>
        <dbReference type="ARBA" id="ARBA00022490"/>
    </source>
</evidence>
<keyword evidence="17" id="KW-1185">Reference proteome</keyword>
<dbReference type="Pfam" id="PF03588">
    <property type="entry name" value="Leu_Phe_trans"/>
    <property type="match status" value="1"/>
</dbReference>
<evidence type="ECO:0000256" key="7">
    <source>
        <dbReference type="ARBA" id="ARBA00051538"/>
    </source>
</evidence>
<evidence type="ECO:0000256" key="11">
    <source>
        <dbReference type="ARBA" id="ARBA00074372"/>
    </source>
</evidence>
<dbReference type="GO" id="GO:0030163">
    <property type="term" value="P:protein catabolic process"/>
    <property type="evidence" value="ECO:0007669"/>
    <property type="project" value="UniProtKB-UniRule"/>
</dbReference>
<evidence type="ECO:0000256" key="1">
    <source>
        <dbReference type="ARBA" id="ARBA00004496"/>
    </source>
</evidence>
<evidence type="ECO:0000256" key="5">
    <source>
        <dbReference type="ARBA" id="ARBA00050607"/>
    </source>
</evidence>
<evidence type="ECO:0000256" key="12">
    <source>
        <dbReference type="ARBA" id="ARBA00077136"/>
    </source>
</evidence>
<dbReference type="FunFam" id="3.30.70.3550:FF:000001">
    <property type="entry name" value="Leucyl/phenylalanyl-tRNA--protein transferase"/>
    <property type="match status" value="1"/>
</dbReference>
<dbReference type="HAMAP" id="MF_00688">
    <property type="entry name" value="Leu_Phe_trans"/>
    <property type="match status" value="1"/>
</dbReference>
<evidence type="ECO:0000313" key="17">
    <source>
        <dbReference type="Proteomes" id="UP000435357"/>
    </source>
</evidence>
<dbReference type="SUPFAM" id="SSF55729">
    <property type="entry name" value="Acyl-CoA N-acyltransferases (Nat)"/>
    <property type="match status" value="1"/>
</dbReference>
<keyword evidence="4 15" id="KW-0012">Acyltransferase</keyword>
<dbReference type="Gene3D" id="3.40.630.70">
    <property type="entry name" value="Leucyl/phenylalanyl-tRNA-protein transferase, C-terminal domain"/>
    <property type="match status" value="1"/>
</dbReference>
<dbReference type="GO" id="GO:0008914">
    <property type="term" value="F:leucyl-tRNA--protein transferase activity"/>
    <property type="evidence" value="ECO:0007669"/>
    <property type="project" value="UniProtKB-UniRule"/>
</dbReference>
<dbReference type="InterPro" id="IPR042203">
    <property type="entry name" value="Leu/Phe-tRNA_Trfase_C"/>
</dbReference>
<evidence type="ECO:0000313" key="16">
    <source>
        <dbReference type="EMBL" id="KAB1064552.1"/>
    </source>
</evidence>
<dbReference type="GO" id="GO:0005737">
    <property type="term" value="C:cytoplasm"/>
    <property type="evidence" value="ECO:0007669"/>
    <property type="project" value="UniProtKB-SubCell"/>
</dbReference>
<comment type="catalytic activity">
    <reaction evidence="7 15">
        <text>N-terminal L-lysyl-[protein] + L-leucyl-tRNA(Leu) = N-terminal L-leucyl-L-lysyl-[protein] + tRNA(Leu) + H(+)</text>
        <dbReference type="Rhea" id="RHEA:12340"/>
        <dbReference type="Rhea" id="RHEA-COMP:9613"/>
        <dbReference type="Rhea" id="RHEA-COMP:9622"/>
        <dbReference type="Rhea" id="RHEA-COMP:12670"/>
        <dbReference type="Rhea" id="RHEA-COMP:12671"/>
        <dbReference type="ChEBI" id="CHEBI:15378"/>
        <dbReference type="ChEBI" id="CHEBI:65249"/>
        <dbReference type="ChEBI" id="CHEBI:78442"/>
        <dbReference type="ChEBI" id="CHEBI:78494"/>
        <dbReference type="ChEBI" id="CHEBI:133043"/>
        <dbReference type="EC" id="2.3.2.6"/>
    </reaction>
</comment>
<evidence type="ECO:0000256" key="9">
    <source>
        <dbReference type="ARBA" id="ARBA00061535"/>
    </source>
</evidence>
<comment type="similarity">
    <text evidence="9 15">Belongs to the L/F-transferase family.</text>
</comment>
<keyword evidence="3 15" id="KW-0808">Transferase</keyword>
<evidence type="ECO:0000256" key="8">
    <source>
        <dbReference type="ARBA" id="ARBA00054043"/>
    </source>
</evidence>
<evidence type="ECO:0000256" key="10">
    <source>
        <dbReference type="ARBA" id="ARBA00066767"/>
    </source>
</evidence>
<evidence type="ECO:0000256" key="15">
    <source>
        <dbReference type="HAMAP-Rule" id="MF_00688"/>
    </source>
</evidence>
<comment type="catalytic activity">
    <reaction evidence="6 15">
        <text>N-terminal L-arginyl-[protein] + L-leucyl-tRNA(Leu) = N-terminal L-leucyl-L-arginyl-[protein] + tRNA(Leu) + H(+)</text>
        <dbReference type="Rhea" id="RHEA:50416"/>
        <dbReference type="Rhea" id="RHEA-COMP:9613"/>
        <dbReference type="Rhea" id="RHEA-COMP:9622"/>
        <dbReference type="Rhea" id="RHEA-COMP:12672"/>
        <dbReference type="Rhea" id="RHEA-COMP:12673"/>
        <dbReference type="ChEBI" id="CHEBI:15378"/>
        <dbReference type="ChEBI" id="CHEBI:64719"/>
        <dbReference type="ChEBI" id="CHEBI:78442"/>
        <dbReference type="ChEBI" id="CHEBI:78494"/>
        <dbReference type="ChEBI" id="CHEBI:133044"/>
        <dbReference type="EC" id="2.3.2.6"/>
    </reaction>
</comment>
<dbReference type="AlphaFoldDB" id="A0A6N6M7R0"/>
<dbReference type="InterPro" id="IPR016181">
    <property type="entry name" value="Acyl_CoA_acyltransferase"/>
</dbReference>
<dbReference type="EMBL" id="WACR01000005">
    <property type="protein sequence ID" value="KAB1064552.1"/>
    <property type="molecule type" value="Genomic_DNA"/>
</dbReference>
<comment type="catalytic activity">
    <reaction evidence="5 15">
        <text>L-phenylalanyl-tRNA(Phe) + an N-terminal L-alpha-aminoacyl-[protein] = an N-terminal L-phenylalanyl-L-alpha-aminoacyl-[protein] + tRNA(Phe)</text>
        <dbReference type="Rhea" id="RHEA:43632"/>
        <dbReference type="Rhea" id="RHEA-COMP:9668"/>
        <dbReference type="Rhea" id="RHEA-COMP:9699"/>
        <dbReference type="Rhea" id="RHEA-COMP:10636"/>
        <dbReference type="Rhea" id="RHEA-COMP:10637"/>
        <dbReference type="ChEBI" id="CHEBI:78442"/>
        <dbReference type="ChEBI" id="CHEBI:78531"/>
        <dbReference type="ChEBI" id="CHEBI:78597"/>
        <dbReference type="ChEBI" id="CHEBI:83561"/>
        <dbReference type="EC" id="2.3.2.6"/>
    </reaction>
</comment>
<dbReference type="Proteomes" id="UP000435357">
    <property type="component" value="Unassembled WGS sequence"/>
</dbReference>
<evidence type="ECO:0000256" key="4">
    <source>
        <dbReference type="ARBA" id="ARBA00023315"/>
    </source>
</evidence>
<protein>
    <recommendedName>
        <fullName evidence="11 15">Leucyl/phenylalanyl-tRNA--protein transferase</fullName>
        <ecNumber evidence="10 15">2.3.2.6</ecNumber>
    </recommendedName>
    <alternativeName>
        <fullName evidence="12 15">L/F-transferase</fullName>
    </alternativeName>
    <alternativeName>
        <fullName evidence="13 15">Leucyltransferase</fullName>
    </alternativeName>
    <alternativeName>
        <fullName evidence="14 15">Phenyalanyltransferase</fullName>
    </alternativeName>
</protein>
<dbReference type="InterPro" id="IPR042221">
    <property type="entry name" value="Leu/Phe-tRNA_Trfase_N"/>
</dbReference>
<proteinExistence type="inferred from homology"/>
<keyword evidence="2 15" id="KW-0963">Cytoplasm</keyword>
<name>A0A6N6M7R0_9FLAO</name>
<evidence type="ECO:0000256" key="14">
    <source>
        <dbReference type="ARBA" id="ARBA00083640"/>
    </source>
</evidence>
<sequence>MHFLTNELKFPPVDLADAEGILAMGGDVTPQRVLLAYQKGIFPWYSDETPILWWAPDPRFVLYPENYKTSKSLRQTLRKNLFTVTFDHAFEEVIDKCQNVPRAGQDGTWITDELKETFCDIHRLGFSHSVEVWQDGELVGGLFGTSLGRAYFGESMFSLVSNASKVGFATLVPQLINRGIKLIDCQVYTDHLSRFGAKNIPRSKYSEHLEVLLDFDSLQGSWKNWSKEDE</sequence>
<evidence type="ECO:0000256" key="3">
    <source>
        <dbReference type="ARBA" id="ARBA00022679"/>
    </source>
</evidence>
<dbReference type="PANTHER" id="PTHR30098">
    <property type="entry name" value="LEUCYL/PHENYLALANYL-TRNA--PROTEIN TRANSFERASE"/>
    <property type="match status" value="1"/>
</dbReference>
<comment type="caution">
    <text evidence="16">The sequence shown here is derived from an EMBL/GenBank/DDBJ whole genome shotgun (WGS) entry which is preliminary data.</text>
</comment>
<reference evidence="16 17" key="1">
    <citation type="submission" date="2019-09" db="EMBL/GenBank/DDBJ databases">
        <title>Genomes of Cryomorphaceae.</title>
        <authorList>
            <person name="Bowman J.P."/>
        </authorList>
    </citation>
    <scope>NUCLEOTIDE SEQUENCE [LARGE SCALE GENOMIC DNA]</scope>
    <source>
        <strain evidence="16 17">KCTC 52047</strain>
    </source>
</reference>
<comment type="function">
    <text evidence="8 15">Functions in the N-end rule pathway of protein degradation where it conjugates Leu, Phe and, less efficiently, Met from aminoacyl-tRNAs to the N-termini of proteins containing an N-terminal arginine or lysine.</text>
</comment>
<dbReference type="InterPro" id="IPR004616">
    <property type="entry name" value="Leu/Phe-tRNA_Trfase"/>
</dbReference>
<evidence type="ECO:0000256" key="6">
    <source>
        <dbReference type="ARBA" id="ARBA00050652"/>
    </source>
</evidence>
<dbReference type="EC" id="2.3.2.6" evidence="10 15"/>
<evidence type="ECO:0000256" key="13">
    <source>
        <dbReference type="ARBA" id="ARBA00077165"/>
    </source>
</evidence>
<dbReference type="Gene3D" id="3.30.70.3550">
    <property type="entry name" value="Leucyl/phenylalanyl-tRNA-protein transferase, N-terminal domain"/>
    <property type="match status" value="1"/>
</dbReference>
<accession>A0A6N6M7R0</accession>
<dbReference type="PANTHER" id="PTHR30098:SF2">
    <property type="entry name" value="LEUCYL_PHENYLALANYL-TRNA--PROTEIN TRANSFERASE"/>
    <property type="match status" value="1"/>
</dbReference>
<organism evidence="16 17">
    <name type="scientific">Salibacter halophilus</name>
    <dbReference type="NCBI Taxonomy" id="1803916"/>
    <lineage>
        <taxon>Bacteria</taxon>
        <taxon>Pseudomonadati</taxon>
        <taxon>Bacteroidota</taxon>
        <taxon>Flavobacteriia</taxon>
        <taxon>Flavobacteriales</taxon>
        <taxon>Salibacteraceae</taxon>
        <taxon>Salibacter</taxon>
    </lineage>
</organism>
<dbReference type="OrthoDB" id="9790282at2"/>
<comment type="subcellular location">
    <subcellularLocation>
        <location evidence="1 15">Cytoplasm</location>
    </subcellularLocation>
</comment>
<gene>
    <name evidence="15" type="primary">aat</name>
    <name evidence="16" type="ORF">F3059_06860</name>
</gene>